<keyword evidence="5" id="KW-1185">Reference proteome</keyword>
<dbReference type="InterPro" id="IPR036188">
    <property type="entry name" value="FAD/NAD-bd_sf"/>
</dbReference>
<evidence type="ECO:0000256" key="2">
    <source>
        <dbReference type="SAM" id="MobiDB-lite"/>
    </source>
</evidence>
<evidence type="ECO:0000259" key="3">
    <source>
        <dbReference type="Pfam" id="PF01266"/>
    </source>
</evidence>
<dbReference type="Proteomes" id="UP000248856">
    <property type="component" value="Unassembled WGS sequence"/>
</dbReference>
<dbReference type="GO" id="GO:0005737">
    <property type="term" value="C:cytoplasm"/>
    <property type="evidence" value="ECO:0007669"/>
    <property type="project" value="TreeGrafter"/>
</dbReference>
<keyword evidence="1" id="KW-0560">Oxidoreductase</keyword>
<dbReference type="Gene3D" id="3.30.9.10">
    <property type="entry name" value="D-Amino Acid Oxidase, subunit A, domain 2"/>
    <property type="match status" value="1"/>
</dbReference>
<protein>
    <submittedName>
        <fullName evidence="4">Glycine/D-amino acid oxidase-like deaminating enzyme</fullName>
    </submittedName>
</protein>
<dbReference type="PANTHER" id="PTHR13847">
    <property type="entry name" value="SARCOSINE DEHYDROGENASE-RELATED"/>
    <property type="match status" value="1"/>
</dbReference>
<dbReference type="AlphaFoldDB" id="A0A328YTV8"/>
<feature type="region of interest" description="Disordered" evidence="2">
    <location>
        <begin position="1"/>
        <end position="20"/>
    </location>
</feature>
<dbReference type="SUPFAM" id="SSF51905">
    <property type="entry name" value="FAD/NAD(P)-binding domain"/>
    <property type="match status" value="1"/>
</dbReference>
<dbReference type="GO" id="GO:0016491">
    <property type="term" value="F:oxidoreductase activity"/>
    <property type="evidence" value="ECO:0007669"/>
    <property type="project" value="UniProtKB-KW"/>
</dbReference>
<gene>
    <name evidence="4" type="ORF">AX018_103744</name>
</gene>
<dbReference type="Gene3D" id="3.50.50.60">
    <property type="entry name" value="FAD/NAD(P)-binding domain"/>
    <property type="match status" value="1"/>
</dbReference>
<dbReference type="Pfam" id="PF01266">
    <property type="entry name" value="DAO"/>
    <property type="match status" value="1"/>
</dbReference>
<dbReference type="RefSeq" id="WP_111879516.1">
    <property type="nucleotide sequence ID" value="NZ_QLTA01000037.1"/>
</dbReference>
<sequence>MSAQRVPGPPAGAMPNGWSAILPPRTPAPMLRGDHRADWLVLGAGVAGLAAARRIAELRPASRVVLLDAGTVGDNASGRNSGFAIDLPHSVGTSQEELRQAARYQRILGAGMDALQALVARHAIDCQWRRAGKFHCAAGDAAGRVLARQREELERIGAPCEWLDAPALARRLGSAAFQAGLYTPGTVLLNPAALCRGLADALPPQVALFENTRVLSVSLGEARVVAHTPQGRVEAPQLFVAANGFARQLGLLARETFPLATFASLSDPLTPDQRARLGAPEGWGATPVNAITGATLRYTDDHRLLVRQGIAYAPGMQAPAGACERARRAHRAVFDARFPALAGLPLPHFWQGAIAMTRNGAPRWGGFAPRVHGVVGCNGAGLVKHTALAMLAVDQALGQDQPLIADALALGRPAPLPPEPFMGWGARAYLARERWAGRAEA</sequence>
<accession>A0A328YTV8</accession>
<organism evidence="4 5">
    <name type="scientific">Paracidovorax anthurii</name>
    <dbReference type="NCBI Taxonomy" id="78229"/>
    <lineage>
        <taxon>Bacteria</taxon>
        <taxon>Pseudomonadati</taxon>
        <taxon>Pseudomonadota</taxon>
        <taxon>Betaproteobacteria</taxon>
        <taxon>Burkholderiales</taxon>
        <taxon>Comamonadaceae</taxon>
        <taxon>Paracidovorax</taxon>
    </lineage>
</organism>
<name>A0A328YTV8_9BURK</name>
<dbReference type="EMBL" id="QLTA01000037">
    <property type="protein sequence ID" value="RAR77431.1"/>
    <property type="molecule type" value="Genomic_DNA"/>
</dbReference>
<dbReference type="InterPro" id="IPR006076">
    <property type="entry name" value="FAD-dep_OxRdtase"/>
</dbReference>
<reference evidence="4 5" key="1">
    <citation type="submission" date="2018-06" db="EMBL/GenBank/DDBJ databases">
        <title>Genomic Encyclopedia of Archaeal and Bacterial Type Strains, Phase II (KMG-II): from individual species to whole genera.</title>
        <authorList>
            <person name="Goeker M."/>
        </authorList>
    </citation>
    <scope>NUCLEOTIDE SEQUENCE [LARGE SCALE GENOMIC DNA]</scope>
    <source>
        <strain evidence="4 5">CFPB 3232</strain>
    </source>
</reference>
<feature type="domain" description="FAD dependent oxidoreductase" evidence="3">
    <location>
        <begin position="38"/>
        <end position="394"/>
    </location>
</feature>
<dbReference type="PANTHER" id="PTHR13847:SF281">
    <property type="entry name" value="FAD DEPENDENT OXIDOREDUCTASE DOMAIN-CONTAINING PROTEIN"/>
    <property type="match status" value="1"/>
</dbReference>
<proteinExistence type="predicted"/>
<dbReference type="OrthoDB" id="9342835at2"/>
<evidence type="ECO:0000313" key="5">
    <source>
        <dbReference type="Proteomes" id="UP000248856"/>
    </source>
</evidence>
<evidence type="ECO:0000256" key="1">
    <source>
        <dbReference type="ARBA" id="ARBA00023002"/>
    </source>
</evidence>
<comment type="caution">
    <text evidence="4">The sequence shown here is derived from an EMBL/GenBank/DDBJ whole genome shotgun (WGS) entry which is preliminary data.</text>
</comment>
<evidence type="ECO:0000313" key="4">
    <source>
        <dbReference type="EMBL" id="RAR77431.1"/>
    </source>
</evidence>